<dbReference type="PANTHER" id="PTHR30514">
    <property type="entry name" value="GLUCOKINASE"/>
    <property type="match status" value="1"/>
</dbReference>
<reference evidence="6 7" key="1">
    <citation type="submission" date="2016-10" db="EMBL/GenBank/DDBJ databases">
        <authorList>
            <person name="de Groot N.N."/>
        </authorList>
    </citation>
    <scope>NUCLEOTIDE SEQUENCE [LARGE SCALE GENOMIC DNA]</scope>
    <source>
        <strain evidence="6 7">DSM 44468</strain>
    </source>
</reference>
<dbReference type="InterPro" id="IPR001347">
    <property type="entry name" value="SIS_dom"/>
</dbReference>
<keyword evidence="3" id="KW-0804">Transcription</keyword>
<feature type="domain" description="SIS" evidence="5">
    <location>
        <begin position="137"/>
        <end position="276"/>
    </location>
</feature>
<dbReference type="Pfam" id="PF01418">
    <property type="entry name" value="HTH_6"/>
    <property type="match status" value="1"/>
</dbReference>
<accession>A0A1I3Q7J7</accession>
<dbReference type="Proteomes" id="UP000199025">
    <property type="component" value="Unassembled WGS sequence"/>
</dbReference>
<evidence type="ECO:0000313" key="7">
    <source>
        <dbReference type="Proteomes" id="UP000199025"/>
    </source>
</evidence>
<dbReference type="InterPro" id="IPR000281">
    <property type="entry name" value="HTH_RpiR"/>
</dbReference>
<evidence type="ECO:0000259" key="5">
    <source>
        <dbReference type="PROSITE" id="PS51464"/>
    </source>
</evidence>
<dbReference type="Gene3D" id="1.10.10.10">
    <property type="entry name" value="Winged helix-like DNA-binding domain superfamily/Winged helix DNA-binding domain"/>
    <property type="match status" value="1"/>
</dbReference>
<evidence type="ECO:0000256" key="1">
    <source>
        <dbReference type="ARBA" id="ARBA00023015"/>
    </source>
</evidence>
<dbReference type="SUPFAM" id="SSF46689">
    <property type="entry name" value="Homeodomain-like"/>
    <property type="match status" value="1"/>
</dbReference>
<dbReference type="GO" id="GO:1901135">
    <property type="term" value="P:carbohydrate derivative metabolic process"/>
    <property type="evidence" value="ECO:0007669"/>
    <property type="project" value="InterPro"/>
</dbReference>
<dbReference type="CDD" id="cd05013">
    <property type="entry name" value="SIS_RpiR"/>
    <property type="match status" value="1"/>
</dbReference>
<dbReference type="GO" id="GO:0003677">
    <property type="term" value="F:DNA binding"/>
    <property type="evidence" value="ECO:0007669"/>
    <property type="project" value="UniProtKB-KW"/>
</dbReference>
<keyword evidence="7" id="KW-1185">Reference proteome</keyword>
<gene>
    <name evidence="6" type="ORF">SAMN05421835_104191</name>
</gene>
<name>A0A1I3Q7J7_9PSEU</name>
<dbReference type="GO" id="GO:0097367">
    <property type="term" value="F:carbohydrate derivative binding"/>
    <property type="evidence" value="ECO:0007669"/>
    <property type="project" value="InterPro"/>
</dbReference>
<dbReference type="InterPro" id="IPR009057">
    <property type="entry name" value="Homeodomain-like_sf"/>
</dbReference>
<dbReference type="PANTHER" id="PTHR30514:SF1">
    <property type="entry name" value="HTH-TYPE TRANSCRIPTIONAL REGULATOR HEXR-RELATED"/>
    <property type="match status" value="1"/>
</dbReference>
<dbReference type="InterPro" id="IPR036388">
    <property type="entry name" value="WH-like_DNA-bd_sf"/>
</dbReference>
<keyword evidence="1" id="KW-0805">Transcription regulation</keyword>
<sequence length="305" mass="32332">MGRKVNQPDEGPQDSRVPLLEAIATRMGELRRSERKVAEAVLASPGDVVHLSMAALAERAGVSEPTVMRFCTAMGARGFQAFKLELAQTVALGLPATHSAIEPGESVPTLIGKVFDQSISSLDRARRALETERIEEAVELLAGAGEIVFAGFGASSIVAQDAQQKFPLFGVPCSAPVDAHQQFIAASMAGPGTVFVALSNTGRTQSVLDVAAVAQEQGARVIGITGEQSPLAELADVPLVVKTFEDTDFYTPTLSRLAALVVIDVLATGVALRRPPEHLARLQRMKEELTAMRTGARKAVSPRVE</sequence>
<evidence type="ECO:0000259" key="4">
    <source>
        <dbReference type="PROSITE" id="PS51071"/>
    </source>
</evidence>
<dbReference type="InterPro" id="IPR047640">
    <property type="entry name" value="RpiR-like"/>
</dbReference>
<dbReference type="SUPFAM" id="SSF53697">
    <property type="entry name" value="SIS domain"/>
    <property type="match status" value="1"/>
</dbReference>
<dbReference type="InterPro" id="IPR046348">
    <property type="entry name" value="SIS_dom_sf"/>
</dbReference>
<dbReference type="PROSITE" id="PS51464">
    <property type="entry name" value="SIS"/>
    <property type="match status" value="1"/>
</dbReference>
<feature type="domain" description="HTH rpiR-type" evidence="4">
    <location>
        <begin position="17"/>
        <end position="93"/>
    </location>
</feature>
<dbReference type="PROSITE" id="PS51071">
    <property type="entry name" value="HTH_RPIR"/>
    <property type="match status" value="1"/>
</dbReference>
<dbReference type="Pfam" id="PF01380">
    <property type="entry name" value="SIS"/>
    <property type="match status" value="1"/>
</dbReference>
<evidence type="ECO:0000313" key="6">
    <source>
        <dbReference type="EMBL" id="SFJ29086.1"/>
    </source>
</evidence>
<dbReference type="AlphaFoldDB" id="A0A1I3Q7J7"/>
<keyword evidence="2" id="KW-0238">DNA-binding</keyword>
<dbReference type="OrthoDB" id="370421at2"/>
<evidence type="ECO:0000256" key="2">
    <source>
        <dbReference type="ARBA" id="ARBA00023125"/>
    </source>
</evidence>
<dbReference type="RefSeq" id="WP_091505393.1">
    <property type="nucleotide sequence ID" value="NZ_FORP01000004.1"/>
</dbReference>
<evidence type="ECO:0000256" key="3">
    <source>
        <dbReference type="ARBA" id="ARBA00023163"/>
    </source>
</evidence>
<protein>
    <submittedName>
        <fullName evidence="6">RpiR family transcriptional regulator, carbohydrate utilization regulator</fullName>
    </submittedName>
</protein>
<dbReference type="STRING" id="115433.SAMN05421835_104191"/>
<dbReference type="Gene3D" id="3.40.50.10490">
    <property type="entry name" value="Glucose-6-phosphate isomerase like protein, domain 1"/>
    <property type="match status" value="1"/>
</dbReference>
<dbReference type="EMBL" id="FORP01000004">
    <property type="protein sequence ID" value="SFJ29086.1"/>
    <property type="molecule type" value="Genomic_DNA"/>
</dbReference>
<dbReference type="GO" id="GO:0003700">
    <property type="term" value="F:DNA-binding transcription factor activity"/>
    <property type="evidence" value="ECO:0007669"/>
    <property type="project" value="InterPro"/>
</dbReference>
<proteinExistence type="predicted"/>
<organism evidence="6 7">
    <name type="scientific">Amycolatopsis sacchari</name>
    <dbReference type="NCBI Taxonomy" id="115433"/>
    <lineage>
        <taxon>Bacteria</taxon>
        <taxon>Bacillati</taxon>
        <taxon>Actinomycetota</taxon>
        <taxon>Actinomycetes</taxon>
        <taxon>Pseudonocardiales</taxon>
        <taxon>Pseudonocardiaceae</taxon>
        <taxon>Amycolatopsis</taxon>
    </lineage>
</organism>
<dbReference type="InterPro" id="IPR035472">
    <property type="entry name" value="RpiR-like_SIS"/>
</dbReference>